<dbReference type="AlphaFoldDB" id="A0A841R2D3"/>
<dbReference type="EMBL" id="JACHHI010000001">
    <property type="protein sequence ID" value="MBB6477018.1"/>
    <property type="molecule type" value="Genomic_DNA"/>
</dbReference>
<dbReference type="RefSeq" id="WP_159822140.1">
    <property type="nucleotide sequence ID" value="NZ_CABWNB010000001.1"/>
</dbReference>
<organism evidence="2 3">
    <name type="scientific">Negativicoccus succinicivorans</name>
    <dbReference type="NCBI Taxonomy" id="620903"/>
    <lineage>
        <taxon>Bacteria</taxon>
        <taxon>Bacillati</taxon>
        <taxon>Bacillota</taxon>
        <taxon>Negativicutes</taxon>
        <taxon>Veillonellales</taxon>
        <taxon>Veillonellaceae</taxon>
        <taxon>Negativicoccus</taxon>
    </lineage>
</organism>
<comment type="caution">
    <text evidence="2">The sequence shown here is derived from an EMBL/GenBank/DDBJ whole genome shotgun (WGS) entry which is preliminary data.</text>
</comment>
<sequence>MLIDEVLTAKEAEDRWKLAPGQIRQLIFQTPDRFMKGEIRKSSRIWLITRDAMVRHFGKEPEK</sequence>
<reference evidence="2 3" key="1">
    <citation type="submission" date="2020-08" db="EMBL/GenBank/DDBJ databases">
        <title>Genomic Encyclopedia of Type Strains, Phase IV (KMG-IV): sequencing the most valuable type-strain genomes for metagenomic binning, comparative biology and taxonomic classification.</title>
        <authorList>
            <person name="Goeker M."/>
        </authorList>
    </citation>
    <scope>NUCLEOTIDE SEQUENCE [LARGE SCALE GENOMIC DNA]</scope>
    <source>
        <strain evidence="2 3">DSM 21255</strain>
    </source>
</reference>
<proteinExistence type="predicted"/>
<gene>
    <name evidence="2" type="ORF">HNR45_000040</name>
</gene>
<evidence type="ECO:0000313" key="3">
    <source>
        <dbReference type="Proteomes" id="UP000591941"/>
    </source>
</evidence>
<keyword evidence="3" id="KW-1185">Reference proteome</keyword>
<protein>
    <recommendedName>
        <fullName evidence="1">Helix-turn-helix domain-containing protein</fullName>
    </recommendedName>
</protein>
<evidence type="ECO:0000313" key="2">
    <source>
        <dbReference type="EMBL" id="MBB6477018.1"/>
    </source>
</evidence>
<feature type="domain" description="Helix-turn-helix" evidence="1">
    <location>
        <begin position="3"/>
        <end position="61"/>
    </location>
</feature>
<dbReference type="GeneID" id="93485326"/>
<evidence type="ECO:0000259" key="1">
    <source>
        <dbReference type="Pfam" id="PF20038"/>
    </source>
</evidence>
<dbReference type="InterPro" id="IPR045403">
    <property type="entry name" value="HTH_59_Firmicutes_type"/>
</dbReference>
<accession>A0A841R2D3</accession>
<dbReference type="OrthoDB" id="1710385at2"/>
<dbReference type="Proteomes" id="UP000591941">
    <property type="component" value="Unassembled WGS sequence"/>
</dbReference>
<dbReference type="Pfam" id="PF20038">
    <property type="entry name" value="HTH_59"/>
    <property type="match status" value="1"/>
</dbReference>
<name>A0A841R2D3_9FIRM</name>